<dbReference type="GO" id="GO:0046872">
    <property type="term" value="F:metal ion binding"/>
    <property type="evidence" value="ECO:0007669"/>
    <property type="project" value="UniProtKB-UniRule"/>
</dbReference>
<keyword evidence="5 10" id="KW-0479">Metal-binding</keyword>
<dbReference type="Pfam" id="PF02424">
    <property type="entry name" value="ApbE"/>
    <property type="match status" value="1"/>
</dbReference>
<evidence type="ECO:0000256" key="9">
    <source>
        <dbReference type="ARBA" id="ARBA00048540"/>
    </source>
</evidence>
<dbReference type="Gene3D" id="3.10.520.10">
    <property type="entry name" value="ApbE-like domains"/>
    <property type="match status" value="1"/>
</dbReference>
<evidence type="ECO:0000256" key="10">
    <source>
        <dbReference type="PIRNR" id="PIRNR006268"/>
    </source>
</evidence>
<protein>
    <recommendedName>
        <fullName evidence="2 10">FAD:protein FMN transferase</fullName>
        <ecNumber evidence="1 10">2.7.1.180</ecNumber>
    </recommendedName>
    <alternativeName>
        <fullName evidence="8 10">Flavin transferase</fullName>
    </alternativeName>
</protein>
<dbReference type="PIRSF" id="PIRSF006268">
    <property type="entry name" value="ApbE"/>
    <property type="match status" value="1"/>
</dbReference>
<accession>A0A1I2T2Z9</accession>
<evidence type="ECO:0000256" key="5">
    <source>
        <dbReference type="ARBA" id="ARBA00022723"/>
    </source>
</evidence>
<reference evidence="13" key="1">
    <citation type="submission" date="2016-10" db="EMBL/GenBank/DDBJ databases">
        <authorList>
            <person name="Varghese N."/>
            <person name="Submissions S."/>
        </authorList>
    </citation>
    <scope>NUCLEOTIDE SEQUENCE [LARGE SCALE GENOMIC DNA]</scope>
    <source>
        <strain evidence="13">DSM 20403</strain>
    </source>
</reference>
<feature type="binding site" evidence="11">
    <location>
        <position position="272"/>
    </location>
    <ligand>
        <name>Mg(2+)</name>
        <dbReference type="ChEBI" id="CHEBI:18420"/>
    </ligand>
</feature>
<proteinExistence type="inferred from homology"/>
<gene>
    <name evidence="12" type="ORF">SAMN02910432_01871</name>
</gene>
<keyword evidence="6 10" id="KW-0274">FAD</keyword>
<evidence type="ECO:0000256" key="6">
    <source>
        <dbReference type="ARBA" id="ARBA00022827"/>
    </source>
</evidence>
<feature type="binding site" evidence="11">
    <location>
        <position position="152"/>
    </location>
    <ligand>
        <name>Mg(2+)</name>
        <dbReference type="ChEBI" id="CHEBI:18420"/>
    </ligand>
</feature>
<organism evidence="12 13">
    <name type="scientific">Ligilactobacillus ruminis DSM 20403 = NBRC 102161</name>
    <dbReference type="NCBI Taxonomy" id="1423798"/>
    <lineage>
        <taxon>Bacteria</taxon>
        <taxon>Bacillati</taxon>
        <taxon>Bacillota</taxon>
        <taxon>Bacilli</taxon>
        <taxon>Lactobacillales</taxon>
        <taxon>Lactobacillaceae</taxon>
        <taxon>Ligilactobacillus</taxon>
    </lineage>
</organism>
<keyword evidence="12" id="KW-0449">Lipoprotein</keyword>
<dbReference type="EC" id="2.7.1.180" evidence="1 10"/>
<evidence type="ECO:0000256" key="3">
    <source>
        <dbReference type="ARBA" id="ARBA00022630"/>
    </source>
</evidence>
<dbReference type="EMBL" id="FOPI01000040">
    <property type="protein sequence ID" value="SFG56671.1"/>
    <property type="molecule type" value="Genomic_DNA"/>
</dbReference>
<name>A0A1I2T2Z9_9LACO</name>
<dbReference type="PANTHER" id="PTHR30040:SF2">
    <property type="entry name" value="FAD:PROTEIN FMN TRANSFERASE"/>
    <property type="match status" value="1"/>
</dbReference>
<evidence type="ECO:0000313" key="13">
    <source>
        <dbReference type="Proteomes" id="UP000182635"/>
    </source>
</evidence>
<evidence type="ECO:0000256" key="1">
    <source>
        <dbReference type="ARBA" id="ARBA00011955"/>
    </source>
</evidence>
<dbReference type="RefSeq" id="WP_046922137.1">
    <property type="nucleotide sequence ID" value="NZ_AYYL01000044.1"/>
</dbReference>
<evidence type="ECO:0000256" key="7">
    <source>
        <dbReference type="ARBA" id="ARBA00022842"/>
    </source>
</evidence>
<dbReference type="OrthoDB" id="9778595at2"/>
<evidence type="ECO:0000256" key="4">
    <source>
        <dbReference type="ARBA" id="ARBA00022679"/>
    </source>
</evidence>
<keyword evidence="7 10" id="KW-0460">Magnesium</keyword>
<evidence type="ECO:0000313" key="12">
    <source>
        <dbReference type="EMBL" id="SFG56671.1"/>
    </source>
</evidence>
<evidence type="ECO:0000256" key="8">
    <source>
        <dbReference type="ARBA" id="ARBA00031306"/>
    </source>
</evidence>
<dbReference type="InterPro" id="IPR024932">
    <property type="entry name" value="ApbE"/>
</dbReference>
<comment type="catalytic activity">
    <reaction evidence="9 10">
        <text>L-threonyl-[protein] + FAD = FMN-L-threonyl-[protein] + AMP + H(+)</text>
        <dbReference type="Rhea" id="RHEA:36847"/>
        <dbReference type="Rhea" id="RHEA-COMP:11060"/>
        <dbReference type="Rhea" id="RHEA-COMP:11061"/>
        <dbReference type="ChEBI" id="CHEBI:15378"/>
        <dbReference type="ChEBI" id="CHEBI:30013"/>
        <dbReference type="ChEBI" id="CHEBI:57692"/>
        <dbReference type="ChEBI" id="CHEBI:74257"/>
        <dbReference type="ChEBI" id="CHEBI:456215"/>
        <dbReference type="EC" id="2.7.1.180"/>
    </reaction>
</comment>
<evidence type="ECO:0000256" key="11">
    <source>
        <dbReference type="PIRSR" id="PIRSR006268-2"/>
    </source>
</evidence>
<comment type="similarity">
    <text evidence="10">Belongs to the ApbE family.</text>
</comment>
<dbReference type="AlphaFoldDB" id="A0A1I2T2Z9"/>
<comment type="cofactor">
    <cofactor evidence="11">
        <name>Mg(2+)</name>
        <dbReference type="ChEBI" id="CHEBI:18420"/>
    </cofactor>
    <cofactor evidence="11">
        <name>Mn(2+)</name>
        <dbReference type="ChEBI" id="CHEBI:29035"/>
    </cofactor>
    <text evidence="11">Magnesium. Can also use manganese.</text>
</comment>
<dbReference type="Proteomes" id="UP000182635">
    <property type="component" value="Unassembled WGS sequence"/>
</dbReference>
<keyword evidence="3 10" id="KW-0285">Flavoprotein</keyword>
<keyword evidence="4 10" id="KW-0808">Transferase</keyword>
<dbReference type="SUPFAM" id="SSF143631">
    <property type="entry name" value="ApbE-like"/>
    <property type="match status" value="1"/>
</dbReference>
<sequence>MKENIQQTALTKHFRALGTSISLTVFGTLDQTVLEKSADLVNHYEDVLTVNRDHSQLMSVNQAAGKFPVQVEASVYQLTKLAVEKSRASFGFNAAIGPLVKLWHIGFSDAKVPSEQQISERLSLIDPWQIELNDANQSIFLKKAGMEIDLGAIAKGYIADRIQDLWHAYGIACGIINLGGNLLMVGKPPHHCDGLWRIGLRSPFSDNDEPIAVVTMPPCSAVTSGIYERRLTSGQKSYHHILDSNTGYPRENNLNSVTVFSKKSVTAEIETTRLFFAGEPLPEYPFEQDVFGAAFITKDFQIKLSGIAPGQIRLLDSHYQIIC</sequence>
<dbReference type="GO" id="GO:0016740">
    <property type="term" value="F:transferase activity"/>
    <property type="evidence" value="ECO:0007669"/>
    <property type="project" value="UniProtKB-UniRule"/>
</dbReference>
<dbReference type="InterPro" id="IPR003374">
    <property type="entry name" value="ApbE-like_sf"/>
</dbReference>
<evidence type="ECO:0000256" key="2">
    <source>
        <dbReference type="ARBA" id="ARBA00016337"/>
    </source>
</evidence>
<dbReference type="PANTHER" id="PTHR30040">
    <property type="entry name" value="THIAMINE BIOSYNTHESIS LIPOPROTEIN APBE"/>
    <property type="match status" value="1"/>
</dbReference>